<dbReference type="PANTHER" id="PTHR36974">
    <property type="entry name" value="MEMBRANE PROTEIN-RELATED"/>
    <property type="match status" value="1"/>
</dbReference>
<dbReference type="KEGG" id="cre:CHLRE_16g652800v5"/>
<dbReference type="InParanoid" id="A8J9D5"/>
<protein>
    <submittedName>
        <fullName evidence="1">Uncharacterized protein</fullName>
    </submittedName>
</protein>
<keyword evidence="2" id="KW-1185">Reference proteome</keyword>
<dbReference type="RefSeq" id="XP_001698147.1">
    <property type="nucleotide sequence ID" value="XM_001698095.2"/>
</dbReference>
<dbReference type="PaxDb" id="3055-EDO99432"/>
<evidence type="ECO:0000313" key="1">
    <source>
        <dbReference type="EMBL" id="PNW71402.1"/>
    </source>
</evidence>
<dbReference type="OrthoDB" id="533393at2759"/>
<evidence type="ECO:0000313" key="2">
    <source>
        <dbReference type="Proteomes" id="UP000006906"/>
    </source>
</evidence>
<name>A8J9D5_CHLRE</name>
<dbReference type="HOGENOM" id="CLU_970964_0_0_1"/>
<gene>
    <name evidence="1" type="ORF">CHLRE_16g652800v5</name>
</gene>
<dbReference type="Gramene" id="PNW71402">
    <property type="protein sequence ID" value="PNW71402"/>
    <property type="gene ID" value="CHLRE_16g652800v5"/>
</dbReference>
<organism evidence="1 2">
    <name type="scientific">Chlamydomonas reinhardtii</name>
    <name type="common">Chlamydomonas smithii</name>
    <dbReference type="NCBI Taxonomy" id="3055"/>
    <lineage>
        <taxon>Eukaryota</taxon>
        <taxon>Viridiplantae</taxon>
        <taxon>Chlorophyta</taxon>
        <taxon>core chlorophytes</taxon>
        <taxon>Chlorophyceae</taxon>
        <taxon>CS clade</taxon>
        <taxon>Chlamydomonadales</taxon>
        <taxon>Chlamydomonadaceae</taxon>
        <taxon>Chlamydomonas</taxon>
    </lineage>
</organism>
<reference evidence="1 2" key="1">
    <citation type="journal article" date="2007" name="Science">
        <title>The Chlamydomonas genome reveals the evolution of key animal and plant functions.</title>
        <authorList>
            <person name="Merchant S.S."/>
            <person name="Prochnik S.E."/>
            <person name="Vallon O."/>
            <person name="Harris E.H."/>
            <person name="Karpowicz S.J."/>
            <person name="Witman G.B."/>
            <person name="Terry A."/>
            <person name="Salamov A."/>
            <person name="Fritz-Laylin L.K."/>
            <person name="Marechal-Drouard L."/>
            <person name="Marshall W.F."/>
            <person name="Qu L.H."/>
            <person name="Nelson D.R."/>
            <person name="Sanderfoot A.A."/>
            <person name="Spalding M.H."/>
            <person name="Kapitonov V.V."/>
            <person name="Ren Q."/>
            <person name="Ferris P."/>
            <person name="Lindquist E."/>
            <person name="Shapiro H."/>
            <person name="Lucas S.M."/>
            <person name="Grimwood J."/>
            <person name="Schmutz J."/>
            <person name="Cardol P."/>
            <person name="Cerutti H."/>
            <person name="Chanfreau G."/>
            <person name="Chen C.L."/>
            <person name="Cognat V."/>
            <person name="Croft M.T."/>
            <person name="Dent R."/>
            <person name="Dutcher S."/>
            <person name="Fernandez E."/>
            <person name="Fukuzawa H."/>
            <person name="Gonzalez-Ballester D."/>
            <person name="Gonzalez-Halphen D."/>
            <person name="Hallmann A."/>
            <person name="Hanikenne M."/>
            <person name="Hippler M."/>
            <person name="Inwood W."/>
            <person name="Jabbari K."/>
            <person name="Kalanon M."/>
            <person name="Kuras R."/>
            <person name="Lefebvre P.A."/>
            <person name="Lemaire S.D."/>
            <person name="Lobanov A.V."/>
            <person name="Lohr M."/>
            <person name="Manuell A."/>
            <person name="Meier I."/>
            <person name="Mets L."/>
            <person name="Mittag M."/>
            <person name="Mittelmeier T."/>
            <person name="Moroney J.V."/>
            <person name="Moseley J."/>
            <person name="Napoli C."/>
            <person name="Nedelcu A.M."/>
            <person name="Niyogi K."/>
            <person name="Novoselov S.V."/>
            <person name="Paulsen I.T."/>
            <person name="Pazour G."/>
            <person name="Purton S."/>
            <person name="Ral J.P."/>
            <person name="Riano-Pachon D.M."/>
            <person name="Riekhof W."/>
            <person name="Rymarquis L."/>
            <person name="Schroda M."/>
            <person name="Stern D."/>
            <person name="Umen J."/>
            <person name="Willows R."/>
            <person name="Wilson N."/>
            <person name="Zimmer S.L."/>
            <person name="Allmer J."/>
            <person name="Balk J."/>
            <person name="Bisova K."/>
            <person name="Chen C.J."/>
            <person name="Elias M."/>
            <person name="Gendler K."/>
            <person name="Hauser C."/>
            <person name="Lamb M.R."/>
            <person name="Ledford H."/>
            <person name="Long J.C."/>
            <person name="Minagawa J."/>
            <person name="Page M.D."/>
            <person name="Pan J."/>
            <person name="Pootakham W."/>
            <person name="Roje S."/>
            <person name="Rose A."/>
            <person name="Stahlberg E."/>
            <person name="Terauchi A.M."/>
            <person name="Yang P."/>
            <person name="Ball S."/>
            <person name="Bowler C."/>
            <person name="Dieckmann C.L."/>
            <person name="Gladyshev V.N."/>
            <person name="Green P."/>
            <person name="Jorgensen R."/>
            <person name="Mayfield S."/>
            <person name="Mueller-Roeber B."/>
            <person name="Rajamani S."/>
            <person name="Sayre R.T."/>
            <person name="Brokstein P."/>
            <person name="Dubchak I."/>
            <person name="Goodstein D."/>
            <person name="Hornick L."/>
            <person name="Huang Y.W."/>
            <person name="Jhaveri J."/>
            <person name="Luo Y."/>
            <person name="Martinez D."/>
            <person name="Ngau W.C."/>
            <person name="Otillar B."/>
            <person name="Poliakov A."/>
            <person name="Porter A."/>
            <person name="Szajkowski L."/>
            <person name="Werner G."/>
            <person name="Zhou K."/>
            <person name="Grigoriev I.V."/>
            <person name="Rokhsar D.S."/>
            <person name="Grossman A.R."/>
        </authorList>
    </citation>
    <scope>NUCLEOTIDE SEQUENCE [LARGE SCALE GENOMIC DNA]</scope>
    <source>
        <strain evidence="2">CC-503</strain>
    </source>
</reference>
<dbReference type="PANTHER" id="PTHR36974:SF1">
    <property type="entry name" value="DOXX FAMILY MEMBRANE PROTEIN"/>
    <property type="match status" value="1"/>
</dbReference>
<dbReference type="EMBL" id="CM008977">
    <property type="protein sequence ID" value="PNW71402.1"/>
    <property type="molecule type" value="Genomic_DNA"/>
</dbReference>
<dbReference type="AlphaFoldDB" id="A8J9D5"/>
<dbReference type="GeneID" id="5723704"/>
<dbReference type="eggNOG" id="ENOG502S5TX">
    <property type="taxonomic scope" value="Eukaryota"/>
</dbReference>
<accession>A8J9D5</accession>
<dbReference type="Proteomes" id="UP000006906">
    <property type="component" value="Chromosome 16"/>
</dbReference>
<proteinExistence type="predicted"/>
<sequence length="287" mass="29316">MLQAKLTGLRATRSSGNAPCKPAAKTVAHGAVTCLRHAQRLGFRVSASGASAAGDAESLGRGIDSLASHATTQSYVIGKDGKSVSVPLGAVQQLPVALQSIIFISIFAALAVCTYLNVTVVGPALAAAAPAVHAALLAARVPLCCALFFVVGVAHFTSHEGIASMYPKPGTWGLWYLPGSASFHTNWTGVAEVAGAVGLALGAAGLPAALLSAYPQLLAASSAALFLLTIAVSPANVYMFTHNAPGPVGAVVPWPLHLLRFFMQVALLTAFWDLGRGVLLGHVPLLP</sequence>